<feature type="region of interest" description="Disordered" evidence="1">
    <location>
        <begin position="37"/>
        <end position="63"/>
    </location>
</feature>
<dbReference type="OrthoDB" id="1932566at2"/>
<organism evidence="3 4">
    <name type="scientific">Gracilibacillus orientalis</name>
    <dbReference type="NCBI Taxonomy" id="334253"/>
    <lineage>
        <taxon>Bacteria</taxon>
        <taxon>Bacillati</taxon>
        <taxon>Bacillota</taxon>
        <taxon>Bacilli</taxon>
        <taxon>Bacillales</taxon>
        <taxon>Bacillaceae</taxon>
        <taxon>Gracilibacillus</taxon>
    </lineage>
</organism>
<gene>
    <name evidence="3" type="ORF">SAMN04487943_101511</name>
</gene>
<evidence type="ECO:0000313" key="3">
    <source>
        <dbReference type="EMBL" id="SFL43106.1"/>
    </source>
</evidence>
<dbReference type="EMBL" id="FOTR01000001">
    <property type="protein sequence ID" value="SFL43106.1"/>
    <property type="molecule type" value="Genomic_DNA"/>
</dbReference>
<dbReference type="AlphaFoldDB" id="A0A1I4HNZ0"/>
<feature type="transmembrane region" description="Helical" evidence="2">
    <location>
        <begin position="6"/>
        <end position="26"/>
    </location>
</feature>
<dbReference type="Pfam" id="PF19754">
    <property type="entry name" value="DUF6241"/>
    <property type="match status" value="1"/>
</dbReference>
<keyword evidence="2" id="KW-0472">Membrane</keyword>
<proteinExistence type="predicted"/>
<dbReference type="Proteomes" id="UP000198565">
    <property type="component" value="Unassembled WGS sequence"/>
</dbReference>
<reference evidence="4" key="1">
    <citation type="submission" date="2016-10" db="EMBL/GenBank/DDBJ databases">
        <authorList>
            <person name="Varghese N."/>
            <person name="Submissions S."/>
        </authorList>
    </citation>
    <scope>NUCLEOTIDE SEQUENCE [LARGE SCALE GENOMIC DNA]</scope>
    <source>
        <strain evidence="4">CGMCC 1.4250</strain>
    </source>
</reference>
<keyword evidence="2" id="KW-0812">Transmembrane</keyword>
<evidence type="ECO:0000313" key="4">
    <source>
        <dbReference type="Proteomes" id="UP000198565"/>
    </source>
</evidence>
<evidence type="ECO:0000256" key="2">
    <source>
        <dbReference type="SAM" id="Phobius"/>
    </source>
</evidence>
<accession>A0A1I4HNZ0</accession>
<feature type="compositionally biased region" description="Acidic residues" evidence="1">
    <location>
        <begin position="43"/>
        <end position="61"/>
    </location>
</feature>
<protein>
    <submittedName>
        <fullName evidence="3">Uncharacterized protein</fullName>
    </submittedName>
</protein>
<evidence type="ECO:0000256" key="1">
    <source>
        <dbReference type="SAM" id="MobiDB-lite"/>
    </source>
</evidence>
<keyword evidence="4" id="KW-1185">Reference proteome</keyword>
<name>A0A1I4HNZ0_9BACI</name>
<dbReference type="InterPro" id="IPR046208">
    <property type="entry name" value="DUF6241"/>
</dbReference>
<sequence>MYKWVLSIIIIAFIILISYISINIFAGLENQPEKNPVFKSEVEEPEEEKTDNDEELELTELSEDKAEENKEKGYLNTFGDPKKKEEVKEEVFKIYMNYMAHQKVYADHMWGFYEITPDRINFLFEVLEIKTYEHEDVYKEILTRWKEGDFSQAVQDHNKIWRLQNGNVGRATRLLTDEEEQAILKKHNQ</sequence>
<dbReference type="RefSeq" id="WP_091480691.1">
    <property type="nucleotide sequence ID" value="NZ_FOTR01000001.1"/>
</dbReference>
<keyword evidence="2" id="KW-1133">Transmembrane helix</keyword>